<dbReference type="NCBIfam" id="TIGR00513">
    <property type="entry name" value="accA"/>
    <property type="match status" value="1"/>
</dbReference>
<dbReference type="GO" id="GO:0005524">
    <property type="term" value="F:ATP binding"/>
    <property type="evidence" value="ECO:0007669"/>
    <property type="project" value="UniProtKB-KW"/>
</dbReference>
<evidence type="ECO:0000256" key="1">
    <source>
        <dbReference type="ARBA" id="ARBA00004956"/>
    </source>
</evidence>
<dbReference type="InterPro" id="IPR001095">
    <property type="entry name" value="Acetyl_CoA_COase_a_su"/>
</dbReference>
<dbReference type="InterPro" id="IPR011763">
    <property type="entry name" value="COA_CT_C"/>
</dbReference>
<comment type="pathway">
    <text evidence="1">Lipid metabolism; malonyl-CoA biosynthesis; malonyl-CoA from acetyl-CoA: step 1/1.</text>
</comment>
<evidence type="ECO:0000256" key="6">
    <source>
        <dbReference type="ARBA" id="ARBA00022832"/>
    </source>
</evidence>
<evidence type="ECO:0000256" key="4">
    <source>
        <dbReference type="ARBA" id="ARBA00022679"/>
    </source>
</evidence>
<keyword evidence="5" id="KW-0547">Nucleotide-binding</keyword>
<keyword evidence="7" id="KW-0067">ATP-binding</keyword>
<dbReference type="GO" id="GO:0006633">
    <property type="term" value="P:fatty acid biosynthetic process"/>
    <property type="evidence" value="ECO:0007669"/>
    <property type="project" value="UniProtKB-KW"/>
</dbReference>
<dbReference type="NCBIfam" id="NF041504">
    <property type="entry name" value="AccA_sub"/>
    <property type="match status" value="1"/>
</dbReference>
<dbReference type="NCBIfam" id="NF004344">
    <property type="entry name" value="PRK05724.1"/>
    <property type="match status" value="1"/>
</dbReference>
<name>A0A381RT86_9ZZZZ</name>
<keyword evidence="9" id="KW-0275">Fatty acid biosynthesis</keyword>
<dbReference type="InterPro" id="IPR029045">
    <property type="entry name" value="ClpP/crotonase-like_dom_sf"/>
</dbReference>
<dbReference type="HAMAP" id="MF_00823">
    <property type="entry name" value="AcetylCoA_CT_alpha"/>
    <property type="match status" value="1"/>
</dbReference>
<dbReference type="EC" id="2.1.3.15" evidence="2"/>
<evidence type="ECO:0000313" key="12">
    <source>
        <dbReference type="EMBL" id="SUZ95105.1"/>
    </source>
</evidence>
<dbReference type="Pfam" id="PF03255">
    <property type="entry name" value="ACCA"/>
    <property type="match status" value="1"/>
</dbReference>
<evidence type="ECO:0000256" key="8">
    <source>
        <dbReference type="ARBA" id="ARBA00023098"/>
    </source>
</evidence>
<evidence type="ECO:0000256" key="7">
    <source>
        <dbReference type="ARBA" id="ARBA00022840"/>
    </source>
</evidence>
<dbReference type="GO" id="GO:2001295">
    <property type="term" value="P:malonyl-CoA biosynthetic process"/>
    <property type="evidence" value="ECO:0007669"/>
    <property type="project" value="UniProtKB-UniPathway"/>
</dbReference>
<gene>
    <name evidence="12" type="ORF">METZ01_LOCUS47959</name>
</gene>
<evidence type="ECO:0000256" key="9">
    <source>
        <dbReference type="ARBA" id="ARBA00023160"/>
    </source>
</evidence>
<dbReference type="PRINTS" id="PR01069">
    <property type="entry name" value="ACCCTRFRASEA"/>
</dbReference>
<keyword evidence="4" id="KW-0808">Transferase</keyword>
<dbReference type="GO" id="GO:0016743">
    <property type="term" value="F:carboxyl- or carbamoyltransferase activity"/>
    <property type="evidence" value="ECO:0007669"/>
    <property type="project" value="InterPro"/>
</dbReference>
<evidence type="ECO:0000256" key="10">
    <source>
        <dbReference type="ARBA" id="ARBA00049152"/>
    </source>
</evidence>
<dbReference type="PANTHER" id="PTHR42853:SF3">
    <property type="entry name" value="ACETYL-COENZYME A CARBOXYLASE CARBOXYL TRANSFERASE SUBUNIT ALPHA, CHLOROPLASTIC"/>
    <property type="match status" value="1"/>
</dbReference>
<comment type="catalytic activity">
    <reaction evidence="10">
        <text>N(6)-carboxybiotinyl-L-lysyl-[protein] + acetyl-CoA = N(6)-biotinyl-L-lysyl-[protein] + malonyl-CoA</text>
        <dbReference type="Rhea" id="RHEA:54728"/>
        <dbReference type="Rhea" id="RHEA-COMP:10505"/>
        <dbReference type="Rhea" id="RHEA-COMP:10506"/>
        <dbReference type="ChEBI" id="CHEBI:57288"/>
        <dbReference type="ChEBI" id="CHEBI:57384"/>
        <dbReference type="ChEBI" id="CHEBI:83144"/>
        <dbReference type="ChEBI" id="CHEBI:83145"/>
        <dbReference type="EC" id="2.1.3.15"/>
    </reaction>
</comment>
<dbReference type="PANTHER" id="PTHR42853">
    <property type="entry name" value="ACETYL-COENZYME A CARBOXYLASE CARBOXYL TRANSFERASE SUBUNIT ALPHA"/>
    <property type="match status" value="1"/>
</dbReference>
<protein>
    <recommendedName>
        <fullName evidence="2">acetyl-CoA carboxytransferase</fullName>
        <ecNumber evidence="2">2.1.3.15</ecNumber>
    </recommendedName>
</protein>
<proteinExistence type="inferred from homology"/>
<organism evidence="12">
    <name type="scientific">marine metagenome</name>
    <dbReference type="NCBI Taxonomy" id="408172"/>
    <lineage>
        <taxon>unclassified sequences</taxon>
        <taxon>metagenomes</taxon>
        <taxon>ecological metagenomes</taxon>
    </lineage>
</organism>
<sequence>MSTYYLEFEKPIQEIDEEILELRSVDNPSQDLKDKIVKRESKRIDLMKKIFLNLNRWQKVQVARHPDRPYTLDYIHHWTDDFFELHGDRYFGDDPSLVTGLGTVQGQTIMFMGQQKGRNTNENLYRNFGMMRPEGYRKALRVMKLAEKFTVPIVSLLDTPGAYPGLGAEERGQGEAIARNLLEMAKLKVPIVTVVIGEGASGGALGIGICDRMLMLENTWFSVISPEGCASILWRDASEAPSAAESLQLTAEDLKKMGICDKIIQEPPGGAHRNLEDAATILREVIIEELNALNEIPPDKFLDRRLNKYDQLGVFSDS</sequence>
<dbReference type="Gene3D" id="3.90.226.10">
    <property type="entry name" value="2-enoyl-CoA Hydratase, Chain A, domain 1"/>
    <property type="match status" value="1"/>
</dbReference>
<feature type="domain" description="CoA carboxyltransferase C-terminal" evidence="11">
    <location>
        <begin position="39"/>
        <end position="292"/>
    </location>
</feature>
<dbReference type="EMBL" id="UINC01002294">
    <property type="protein sequence ID" value="SUZ95105.1"/>
    <property type="molecule type" value="Genomic_DNA"/>
</dbReference>
<dbReference type="PROSITE" id="PS50989">
    <property type="entry name" value="COA_CT_CTER"/>
    <property type="match status" value="1"/>
</dbReference>
<keyword evidence="3" id="KW-0444">Lipid biosynthesis</keyword>
<evidence type="ECO:0000256" key="2">
    <source>
        <dbReference type="ARBA" id="ARBA00011883"/>
    </source>
</evidence>
<dbReference type="GO" id="GO:0003989">
    <property type="term" value="F:acetyl-CoA carboxylase activity"/>
    <property type="evidence" value="ECO:0007669"/>
    <property type="project" value="InterPro"/>
</dbReference>
<reference evidence="12" key="1">
    <citation type="submission" date="2018-05" db="EMBL/GenBank/DDBJ databases">
        <authorList>
            <person name="Lanie J.A."/>
            <person name="Ng W.-L."/>
            <person name="Kazmierczak K.M."/>
            <person name="Andrzejewski T.M."/>
            <person name="Davidsen T.M."/>
            <person name="Wayne K.J."/>
            <person name="Tettelin H."/>
            <person name="Glass J.I."/>
            <person name="Rusch D."/>
            <person name="Podicherti R."/>
            <person name="Tsui H.-C.T."/>
            <person name="Winkler M.E."/>
        </authorList>
    </citation>
    <scope>NUCLEOTIDE SEQUENCE</scope>
</reference>
<dbReference type="AlphaFoldDB" id="A0A381RT86"/>
<dbReference type="SUPFAM" id="SSF52096">
    <property type="entry name" value="ClpP/crotonase"/>
    <property type="match status" value="1"/>
</dbReference>
<accession>A0A381RT86</accession>
<dbReference type="UniPathway" id="UPA00655">
    <property type="reaction ID" value="UER00711"/>
</dbReference>
<evidence type="ECO:0000256" key="5">
    <source>
        <dbReference type="ARBA" id="ARBA00022741"/>
    </source>
</evidence>
<keyword evidence="8" id="KW-0443">Lipid metabolism</keyword>
<evidence type="ECO:0000256" key="3">
    <source>
        <dbReference type="ARBA" id="ARBA00022516"/>
    </source>
</evidence>
<keyword evidence="6" id="KW-0276">Fatty acid metabolism</keyword>
<evidence type="ECO:0000259" key="11">
    <source>
        <dbReference type="PROSITE" id="PS50989"/>
    </source>
</evidence>
<dbReference type="GO" id="GO:0009317">
    <property type="term" value="C:acetyl-CoA carboxylase complex"/>
    <property type="evidence" value="ECO:0007669"/>
    <property type="project" value="InterPro"/>
</dbReference>